<dbReference type="InterPro" id="IPR036852">
    <property type="entry name" value="Peptidase_S8/S53_dom_sf"/>
</dbReference>
<keyword evidence="3 5" id="KW-0378">Hydrolase</keyword>
<dbReference type="PROSITE" id="PS00138">
    <property type="entry name" value="SUBTILASE_SER"/>
    <property type="match status" value="1"/>
</dbReference>
<organism evidence="8 9">
    <name type="scientific">Mesorhizobium captivum</name>
    <dbReference type="NCBI Taxonomy" id="3072319"/>
    <lineage>
        <taxon>Bacteria</taxon>
        <taxon>Pseudomonadati</taxon>
        <taxon>Pseudomonadota</taxon>
        <taxon>Alphaproteobacteria</taxon>
        <taxon>Hyphomicrobiales</taxon>
        <taxon>Phyllobacteriaceae</taxon>
        <taxon>Mesorhizobium</taxon>
    </lineage>
</organism>
<evidence type="ECO:0000256" key="6">
    <source>
        <dbReference type="SAM" id="MobiDB-lite"/>
    </source>
</evidence>
<evidence type="ECO:0000256" key="2">
    <source>
        <dbReference type="ARBA" id="ARBA00022670"/>
    </source>
</evidence>
<keyword evidence="4 5" id="KW-0720">Serine protease</keyword>
<protein>
    <submittedName>
        <fullName evidence="8">S8 family serine peptidase</fullName>
    </submittedName>
</protein>
<dbReference type="Gene3D" id="3.40.50.200">
    <property type="entry name" value="Peptidase S8/S53 domain"/>
    <property type="match status" value="1"/>
</dbReference>
<evidence type="ECO:0000256" key="5">
    <source>
        <dbReference type="PROSITE-ProRule" id="PRU01240"/>
    </source>
</evidence>
<dbReference type="EMBL" id="JAVIJC010000008">
    <property type="protein sequence ID" value="MDX8491909.1"/>
    <property type="molecule type" value="Genomic_DNA"/>
</dbReference>
<comment type="similarity">
    <text evidence="1 5">Belongs to the peptidase S8 family.</text>
</comment>
<dbReference type="RefSeq" id="WP_320225936.1">
    <property type="nucleotide sequence ID" value="NZ_JAVIJC010000008.1"/>
</dbReference>
<keyword evidence="2 5" id="KW-0645">Protease</keyword>
<dbReference type="InterPro" id="IPR050131">
    <property type="entry name" value="Peptidase_S8_subtilisin-like"/>
</dbReference>
<feature type="region of interest" description="Disordered" evidence="6">
    <location>
        <begin position="574"/>
        <end position="597"/>
    </location>
</feature>
<sequence length="1223" mass="131971">MARSLLVKVRGDGAGFAAKSRSLGIGGIDAEPILTVPPGASGADFGAATDRGATWLRLSARGADSDNPWDDAHEVVARGGDVAIADADVLAIEPDIVQQWDYKNGNGDRGMSASASPVCAFDDQDPSGRQATVPGVVAWNAGPSFSQFAAARSKAGAKQANIAIAHLDTGFDPGHRTVPAGLLTAKQRNFVDDGTGPDNATDHAPAGTLTSNRGHGTGTLSLLAGNKLDGTSPHWPGFTDFVGGAPQAKILPVRIADWVVRLTTGTMVQGIDYARQQGAQVLSMSMGGLTSQALVDAVNLAYDHGLVMVTAAGNNLALTPRSIVYPARYNRVLAACGVMGDGRAYAGLDFGTMQGNYGPPSKMKTALGAYTPNVPWAEIDCAKVVDMDGNGTSAATPQVAAAAALWLAEHWDVVKTYSQPWMRIEAVRFALFKAAQKSTPKMNAAETLEKIGQGVVRAFDALAVAPPAENLLRKLPPATYTWNWLDFLTGGNSLAAQSSVASQRQRMLALELMQMAQSTAVVDQAIADPDGDPAAISAAARNRYLEAALDQGNPSRPLRAFLEGVLGRAGAKPVPAAAPAASPAPIKRKPRPLPPPQRRLRIYALDPSVAKRLNSVSVYQATLWVPWDDEPSADKALQPGPIGEYLEVFDVDPASNRIYDPVDLNDKVLLAQDGLPPSEGNPKFHQQMVYAVAMTTIGHFERALGRRALWAPHYSQTPGRAGDMTVKAHYVPRLRIYPHALRAENAYYSPEKKALLFGYFPATGNEGDVTTPGTTVFSCLSSDIIAHEMSHALLDGLHRRFQEASNPDVPAFHEAFADIVALFQHFTLKELVNFEIGKARGELSAASLLSGIAKQFGEGSGRAGPLREYGGAGMADLDYDKTVEAHDRGSILVFAVYQAFIAIADRRTDDLIQLATGGTGILPAGTLHPSLVERLTDEIAKTASQMLTMCIRALDYCPAVDITFGEYLRALITADRDAYPDDPLHYRLAFLESFRKWKLLPRDVRTISEETLAWSAPEDPSPPWLKGLLSKIDLGWNQKLKRSEIFALNDKNRYALWKAMHKAFASDPDLYKQFGLLPDLPRYYDDGTVMHQPKKGETTFDIYSVRPTRRVEPDGSFRVEVVAVIQQRLPIAFDGMPAPQGVNKGDGFFWFRGGATIIIDPREGFEEIRYAIIKNTGSADRQKRQAETVTANYLSPLRALYFGGEVSEPFAMLHASDGDDDHV</sequence>
<gene>
    <name evidence="8" type="ORF">RFN29_09975</name>
</gene>
<dbReference type="Pfam" id="PF00082">
    <property type="entry name" value="Peptidase_S8"/>
    <property type="match status" value="1"/>
</dbReference>
<dbReference type="PANTHER" id="PTHR43806">
    <property type="entry name" value="PEPTIDASE S8"/>
    <property type="match status" value="1"/>
</dbReference>
<name>A0ABU4YY68_9HYPH</name>
<comment type="caution">
    <text evidence="8">The sequence shown here is derived from an EMBL/GenBank/DDBJ whole genome shotgun (WGS) entry which is preliminary data.</text>
</comment>
<dbReference type="SUPFAM" id="SSF52743">
    <property type="entry name" value="Subtilisin-like"/>
    <property type="match status" value="1"/>
</dbReference>
<feature type="active site" description="Charge relay system" evidence="5">
    <location>
        <position position="168"/>
    </location>
</feature>
<evidence type="ECO:0000256" key="1">
    <source>
        <dbReference type="ARBA" id="ARBA00011073"/>
    </source>
</evidence>
<dbReference type="CDD" id="cd00306">
    <property type="entry name" value="Peptidases_S8_S53"/>
    <property type="match status" value="1"/>
</dbReference>
<accession>A0ABU4YY68</accession>
<dbReference type="InterPro" id="IPR000209">
    <property type="entry name" value="Peptidase_S8/S53_dom"/>
</dbReference>
<evidence type="ECO:0000256" key="4">
    <source>
        <dbReference type="ARBA" id="ARBA00022825"/>
    </source>
</evidence>
<feature type="compositionally biased region" description="Low complexity" evidence="6">
    <location>
        <begin position="574"/>
        <end position="585"/>
    </location>
</feature>
<reference evidence="8 9" key="1">
    <citation type="submission" date="2023-08" db="EMBL/GenBank/DDBJ databases">
        <title>Implementing the SeqCode for naming new Mesorhizobium species isolated from Vachellia karroo root nodules.</title>
        <authorList>
            <person name="Van Lill M."/>
        </authorList>
    </citation>
    <scope>NUCLEOTIDE SEQUENCE [LARGE SCALE GENOMIC DNA]</scope>
    <source>
        <strain evidence="8 9">VK22B</strain>
    </source>
</reference>
<dbReference type="PROSITE" id="PS51892">
    <property type="entry name" value="SUBTILASE"/>
    <property type="match status" value="1"/>
</dbReference>
<dbReference type="InterPro" id="IPR023828">
    <property type="entry name" value="Peptidase_S8_Ser-AS"/>
</dbReference>
<feature type="region of interest" description="Disordered" evidence="6">
    <location>
        <begin position="190"/>
        <end position="215"/>
    </location>
</feature>
<proteinExistence type="inferred from homology"/>
<keyword evidence="9" id="KW-1185">Reference proteome</keyword>
<evidence type="ECO:0000313" key="8">
    <source>
        <dbReference type="EMBL" id="MDX8491909.1"/>
    </source>
</evidence>
<feature type="active site" description="Charge relay system" evidence="5">
    <location>
        <position position="393"/>
    </location>
</feature>
<evidence type="ECO:0000256" key="3">
    <source>
        <dbReference type="ARBA" id="ARBA00022801"/>
    </source>
</evidence>
<evidence type="ECO:0000313" key="9">
    <source>
        <dbReference type="Proteomes" id="UP001271249"/>
    </source>
</evidence>
<dbReference type="PANTHER" id="PTHR43806:SF11">
    <property type="entry name" value="CEREVISIN-RELATED"/>
    <property type="match status" value="1"/>
</dbReference>
<dbReference type="Proteomes" id="UP001271249">
    <property type="component" value="Unassembled WGS sequence"/>
</dbReference>
<dbReference type="CDD" id="cd09598">
    <property type="entry name" value="M4_like"/>
    <property type="match status" value="1"/>
</dbReference>
<dbReference type="SUPFAM" id="SSF55486">
    <property type="entry name" value="Metalloproteases ('zincins'), catalytic domain"/>
    <property type="match status" value="1"/>
</dbReference>
<feature type="domain" description="Peptidase S8/S53" evidence="7">
    <location>
        <begin position="161"/>
        <end position="438"/>
    </location>
</feature>
<dbReference type="PRINTS" id="PR00723">
    <property type="entry name" value="SUBTILISIN"/>
</dbReference>
<feature type="active site" description="Charge relay system" evidence="5">
    <location>
        <position position="215"/>
    </location>
</feature>
<dbReference type="InterPro" id="IPR015500">
    <property type="entry name" value="Peptidase_S8_subtilisin-rel"/>
</dbReference>
<evidence type="ECO:0000259" key="7">
    <source>
        <dbReference type="Pfam" id="PF00082"/>
    </source>
</evidence>